<evidence type="ECO:0000256" key="1">
    <source>
        <dbReference type="SAM" id="MobiDB-lite"/>
    </source>
</evidence>
<name>W5WB21_9PSEU</name>
<dbReference type="OrthoDB" id="4547474at2"/>
<reference evidence="2 3" key="1">
    <citation type="journal article" date="2014" name="BMC Genomics">
        <title>Complete genome sequence of producer of the glycopeptide antibiotic Aculeximycin Kutzneria albida DSM 43870T, a representative of minor genus of Pseudonocardiaceae.</title>
        <authorList>
            <person name="Rebets Y."/>
            <person name="Tokovenko B."/>
            <person name="Lushchyk I."/>
            <person name="Ruckert C."/>
            <person name="Zaburannyi N."/>
            <person name="Bechthold A."/>
            <person name="Kalinowski J."/>
            <person name="Luzhetskyy A."/>
        </authorList>
    </citation>
    <scope>NUCLEOTIDE SEQUENCE [LARGE SCALE GENOMIC DNA]</scope>
    <source>
        <strain evidence="2">DSM 43870</strain>
    </source>
</reference>
<sequence length="322" mass="34404">MSSQPPVDRHVETETIPGRRLGRRPHDPQRPALKLAHYLTGVVPSHPSSADFGSKVANWEMLGNDQWGDCGPAAACHMRMQVSQYLTGTALNLITDDALALYKLCNPDFDPSAGTGDNGVVLADMLAQLQAHGIRGVKPLAYAKVNVSDPDELRAAIDLFGSVLLGVDLETAQQQQTDNHMPWNYVPSSQWGGHAVLGVAFTSAGTGSDIAVVSWGTEIGMTQTFERRQISEAWVVIWPEHLGSIEFQQGVNLPALAAGYTALTGRPFPGNPTPTPQPPGPSVDPADQALATALGPWLSEHHSGDNKRAATAVRTWMAAKGL</sequence>
<feature type="region of interest" description="Disordered" evidence="1">
    <location>
        <begin position="1"/>
        <end position="29"/>
    </location>
</feature>
<dbReference type="KEGG" id="kal:KALB_4981"/>
<evidence type="ECO:0000313" key="3">
    <source>
        <dbReference type="Proteomes" id="UP000019225"/>
    </source>
</evidence>
<feature type="compositionally biased region" description="Pro residues" evidence="1">
    <location>
        <begin position="269"/>
        <end position="282"/>
    </location>
</feature>
<dbReference type="EMBL" id="CP007155">
    <property type="protein sequence ID" value="AHH98343.1"/>
    <property type="molecule type" value="Genomic_DNA"/>
</dbReference>
<keyword evidence="3" id="KW-1185">Reference proteome</keyword>
<protein>
    <submittedName>
        <fullName evidence="2">Uncharacterized protein</fullName>
    </submittedName>
</protein>
<dbReference type="eggNOG" id="ENOG5032YTS">
    <property type="taxonomic scope" value="Bacteria"/>
</dbReference>
<accession>W5WB21</accession>
<dbReference type="AlphaFoldDB" id="W5WB21"/>
<organism evidence="2 3">
    <name type="scientific">Kutzneria albida DSM 43870</name>
    <dbReference type="NCBI Taxonomy" id="1449976"/>
    <lineage>
        <taxon>Bacteria</taxon>
        <taxon>Bacillati</taxon>
        <taxon>Actinomycetota</taxon>
        <taxon>Actinomycetes</taxon>
        <taxon>Pseudonocardiales</taxon>
        <taxon>Pseudonocardiaceae</taxon>
        <taxon>Kutzneria</taxon>
    </lineage>
</organism>
<proteinExistence type="predicted"/>
<evidence type="ECO:0000313" key="2">
    <source>
        <dbReference type="EMBL" id="AHH98343.1"/>
    </source>
</evidence>
<dbReference type="STRING" id="1449976.KALB_4981"/>
<dbReference type="RefSeq" id="WP_148309607.1">
    <property type="nucleotide sequence ID" value="NZ_CP007155.1"/>
</dbReference>
<feature type="region of interest" description="Disordered" evidence="1">
    <location>
        <begin position="264"/>
        <end position="287"/>
    </location>
</feature>
<dbReference type="HOGENOM" id="CLU_074784_0_0_11"/>
<dbReference type="Proteomes" id="UP000019225">
    <property type="component" value="Chromosome"/>
</dbReference>
<gene>
    <name evidence="2" type="ORF">KALB_4981</name>
</gene>